<organism evidence="1 2">
    <name type="scientific">Meloidogyne enterolobii</name>
    <name type="common">Root-knot nematode worm</name>
    <name type="synonym">Meloidogyne mayaguensis</name>
    <dbReference type="NCBI Taxonomy" id="390850"/>
    <lineage>
        <taxon>Eukaryota</taxon>
        <taxon>Metazoa</taxon>
        <taxon>Ecdysozoa</taxon>
        <taxon>Nematoda</taxon>
        <taxon>Chromadorea</taxon>
        <taxon>Rhabditida</taxon>
        <taxon>Tylenchina</taxon>
        <taxon>Tylenchomorpha</taxon>
        <taxon>Tylenchoidea</taxon>
        <taxon>Meloidogynidae</taxon>
        <taxon>Meloidogyninae</taxon>
        <taxon>Meloidogyne</taxon>
    </lineage>
</organism>
<accession>A0A6V7UMQ4</accession>
<sequence>MYEKDKIKFNHLKFRKFIYIMPVACDRGCFFLILYNKWGTQLPVAFNAAQMPNFLFRQS</sequence>
<dbReference type="EMBL" id="CAJEWN010000088">
    <property type="protein sequence ID" value="CAD2161889.1"/>
    <property type="molecule type" value="Genomic_DNA"/>
</dbReference>
<comment type="caution">
    <text evidence="1">The sequence shown here is derived from an EMBL/GenBank/DDBJ whole genome shotgun (WGS) entry which is preliminary data.</text>
</comment>
<evidence type="ECO:0000313" key="2">
    <source>
        <dbReference type="Proteomes" id="UP000580250"/>
    </source>
</evidence>
<dbReference type="Proteomes" id="UP000580250">
    <property type="component" value="Unassembled WGS sequence"/>
</dbReference>
<reference evidence="1 2" key="1">
    <citation type="submission" date="2020-08" db="EMBL/GenBank/DDBJ databases">
        <authorList>
            <person name="Koutsovoulos G."/>
            <person name="Danchin GJ E."/>
        </authorList>
    </citation>
    <scope>NUCLEOTIDE SEQUENCE [LARGE SCALE GENOMIC DNA]</scope>
</reference>
<evidence type="ECO:0000313" key="1">
    <source>
        <dbReference type="EMBL" id="CAD2161889.1"/>
    </source>
</evidence>
<dbReference type="AlphaFoldDB" id="A0A6V7UMQ4"/>
<name>A0A6V7UMQ4_MELEN</name>
<proteinExistence type="predicted"/>
<gene>
    <name evidence="1" type="ORF">MENT_LOCUS15108</name>
</gene>
<protein>
    <submittedName>
        <fullName evidence="1">Uncharacterized protein</fullName>
    </submittedName>
</protein>